<organism evidence="1 2">
    <name type="scientific">Arctia plantaginis</name>
    <name type="common">Wood tiger moth</name>
    <name type="synonym">Phalaena plantaginis</name>
    <dbReference type="NCBI Taxonomy" id="874455"/>
    <lineage>
        <taxon>Eukaryota</taxon>
        <taxon>Metazoa</taxon>
        <taxon>Ecdysozoa</taxon>
        <taxon>Arthropoda</taxon>
        <taxon>Hexapoda</taxon>
        <taxon>Insecta</taxon>
        <taxon>Pterygota</taxon>
        <taxon>Neoptera</taxon>
        <taxon>Endopterygota</taxon>
        <taxon>Lepidoptera</taxon>
        <taxon>Glossata</taxon>
        <taxon>Ditrysia</taxon>
        <taxon>Noctuoidea</taxon>
        <taxon>Erebidae</taxon>
        <taxon>Arctiinae</taxon>
        <taxon>Arctia</taxon>
    </lineage>
</organism>
<accession>A0A8S1BMY1</accession>
<proteinExistence type="predicted"/>
<reference evidence="1 2" key="1">
    <citation type="submission" date="2020-04" db="EMBL/GenBank/DDBJ databases">
        <authorList>
            <person name="Wallbank WR R."/>
            <person name="Pardo Diaz C."/>
            <person name="Kozak K."/>
            <person name="Martin S."/>
            <person name="Jiggins C."/>
            <person name="Moest M."/>
            <person name="Warren A I."/>
            <person name="Byers J.R.P. K."/>
            <person name="Montejo-Kovacevich G."/>
            <person name="Yen C E."/>
        </authorList>
    </citation>
    <scope>NUCLEOTIDE SEQUENCE [LARGE SCALE GENOMIC DNA]</scope>
</reference>
<gene>
    <name evidence="1" type="ORF">APLA_LOCUS17304</name>
</gene>
<evidence type="ECO:0000313" key="1">
    <source>
        <dbReference type="EMBL" id="CAB3261080.1"/>
    </source>
</evidence>
<dbReference type="Proteomes" id="UP000494256">
    <property type="component" value="Unassembled WGS sequence"/>
</dbReference>
<name>A0A8S1BMY1_ARCPL</name>
<dbReference type="OrthoDB" id="115435at2759"/>
<sequence length="109" mass="12501">MRRAHHNYGDKATPGQNSIIKKKCDTAMVIIANVYHYLQTEFDNLKSFISSSYDLSSLSNILKRTAEATGVSEQTVTSILEERKLCEDPEQEIVRTDENIIKFDDDEMR</sequence>
<evidence type="ECO:0000313" key="2">
    <source>
        <dbReference type="Proteomes" id="UP000494256"/>
    </source>
</evidence>
<protein>
    <submittedName>
        <fullName evidence="1">Uncharacterized protein</fullName>
    </submittedName>
</protein>
<comment type="caution">
    <text evidence="1">The sequence shown here is derived from an EMBL/GenBank/DDBJ whole genome shotgun (WGS) entry which is preliminary data.</text>
</comment>
<dbReference type="EMBL" id="CADEBD010000959">
    <property type="protein sequence ID" value="CAB3261080.1"/>
    <property type="molecule type" value="Genomic_DNA"/>
</dbReference>
<dbReference type="AlphaFoldDB" id="A0A8S1BMY1"/>